<reference evidence="3" key="1">
    <citation type="journal article" date="2020" name="Stud. Mycol.">
        <title>101 Dothideomycetes genomes: a test case for predicting lifestyles and emergence of pathogens.</title>
        <authorList>
            <person name="Haridas S."/>
            <person name="Albert R."/>
            <person name="Binder M."/>
            <person name="Bloem J."/>
            <person name="Labutti K."/>
            <person name="Salamov A."/>
            <person name="Andreopoulos B."/>
            <person name="Baker S."/>
            <person name="Barry K."/>
            <person name="Bills G."/>
            <person name="Bluhm B."/>
            <person name="Cannon C."/>
            <person name="Castanera R."/>
            <person name="Culley D."/>
            <person name="Daum C."/>
            <person name="Ezra D."/>
            <person name="Gonzalez J."/>
            <person name="Henrissat B."/>
            <person name="Kuo A."/>
            <person name="Liang C."/>
            <person name="Lipzen A."/>
            <person name="Lutzoni F."/>
            <person name="Magnuson J."/>
            <person name="Mondo S."/>
            <person name="Nolan M."/>
            <person name="Ohm R."/>
            <person name="Pangilinan J."/>
            <person name="Park H.-J."/>
            <person name="Ramirez L."/>
            <person name="Alfaro M."/>
            <person name="Sun H."/>
            <person name="Tritt A."/>
            <person name="Yoshinaga Y."/>
            <person name="Zwiers L.-H."/>
            <person name="Turgeon B."/>
            <person name="Goodwin S."/>
            <person name="Spatafora J."/>
            <person name="Crous P."/>
            <person name="Grigoriev I."/>
        </authorList>
    </citation>
    <scope>NUCLEOTIDE SEQUENCE</scope>
    <source>
        <strain evidence="3">CBS 107.79</strain>
    </source>
</reference>
<protein>
    <submittedName>
        <fullName evidence="3">Uncharacterized protein</fullName>
    </submittedName>
</protein>
<evidence type="ECO:0000313" key="3">
    <source>
        <dbReference type="EMBL" id="KAF1973887.1"/>
    </source>
</evidence>
<feature type="region of interest" description="Disordered" evidence="1">
    <location>
        <begin position="47"/>
        <end position="74"/>
    </location>
</feature>
<feature type="chain" id="PRO_5025666632" evidence="2">
    <location>
        <begin position="17"/>
        <end position="166"/>
    </location>
</feature>
<keyword evidence="4" id="KW-1185">Reference proteome</keyword>
<feature type="region of interest" description="Disordered" evidence="1">
    <location>
        <begin position="101"/>
        <end position="145"/>
    </location>
</feature>
<dbReference type="AlphaFoldDB" id="A0A6A5VKG1"/>
<feature type="compositionally biased region" description="Low complexity" evidence="1">
    <location>
        <begin position="61"/>
        <end position="70"/>
    </location>
</feature>
<feature type="non-terminal residue" evidence="3">
    <location>
        <position position="166"/>
    </location>
</feature>
<feature type="signal peptide" evidence="2">
    <location>
        <begin position="1"/>
        <end position="16"/>
    </location>
</feature>
<evidence type="ECO:0000313" key="4">
    <source>
        <dbReference type="Proteomes" id="UP000800036"/>
    </source>
</evidence>
<accession>A0A6A5VKG1</accession>
<keyword evidence="2" id="KW-0732">Signal</keyword>
<proteinExistence type="predicted"/>
<sequence length="166" mass="17418">MRYFPGFFLLSSAAVAVTFIDAPAGPATCAAPSNTGIRYGDPGCVFTDLPSPSVPEPTPTRSPSRSSSESGIRYGDYGTSTLSFSLLEPTPFLSRLRSHMRPHRTSLHRETHTQSSSSEEVTPTPSASEETPALAPAENTNNAARPRYSGIRNAAAAACGVAGMAV</sequence>
<name>A0A6A5VKG1_9PLEO</name>
<organism evidence="3 4">
    <name type="scientific">Bimuria novae-zelandiae CBS 107.79</name>
    <dbReference type="NCBI Taxonomy" id="1447943"/>
    <lineage>
        <taxon>Eukaryota</taxon>
        <taxon>Fungi</taxon>
        <taxon>Dikarya</taxon>
        <taxon>Ascomycota</taxon>
        <taxon>Pezizomycotina</taxon>
        <taxon>Dothideomycetes</taxon>
        <taxon>Pleosporomycetidae</taxon>
        <taxon>Pleosporales</taxon>
        <taxon>Massarineae</taxon>
        <taxon>Didymosphaeriaceae</taxon>
        <taxon>Bimuria</taxon>
    </lineage>
</organism>
<evidence type="ECO:0000256" key="1">
    <source>
        <dbReference type="SAM" id="MobiDB-lite"/>
    </source>
</evidence>
<gene>
    <name evidence="3" type="ORF">BU23DRAFT_553867</name>
</gene>
<dbReference type="EMBL" id="ML976678">
    <property type="protein sequence ID" value="KAF1973887.1"/>
    <property type="molecule type" value="Genomic_DNA"/>
</dbReference>
<dbReference type="Proteomes" id="UP000800036">
    <property type="component" value="Unassembled WGS sequence"/>
</dbReference>
<feature type="compositionally biased region" description="Low complexity" evidence="1">
    <location>
        <begin position="115"/>
        <end position="133"/>
    </location>
</feature>
<evidence type="ECO:0000256" key="2">
    <source>
        <dbReference type="SAM" id="SignalP"/>
    </source>
</evidence>